<evidence type="ECO:0000256" key="1">
    <source>
        <dbReference type="ARBA" id="ARBA00004651"/>
    </source>
</evidence>
<name>A0A7G5FD82_9CORY</name>
<keyword evidence="3" id="KW-1003">Cell membrane</keyword>
<proteinExistence type="inferred from homology"/>
<evidence type="ECO:0000256" key="7">
    <source>
        <dbReference type="SAM" id="Phobius"/>
    </source>
</evidence>
<organism evidence="8 9">
    <name type="scientific">Corynebacterium hindlerae</name>
    <dbReference type="NCBI Taxonomy" id="699041"/>
    <lineage>
        <taxon>Bacteria</taxon>
        <taxon>Bacillati</taxon>
        <taxon>Actinomycetota</taxon>
        <taxon>Actinomycetes</taxon>
        <taxon>Mycobacteriales</taxon>
        <taxon>Corynebacteriaceae</taxon>
        <taxon>Corynebacterium</taxon>
    </lineage>
</organism>
<gene>
    <name evidence="8" type="ORF">HW450_09400</name>
</gene>
<dbReference type="RefSeq" id="WP_182385381.1">
    <property type="nucleotide sequence ID" value="NZ_CP059833.1"/>
</dbReference>
<sequence>MAADLLIEVRDTVVYFVLSLFVLLVGFGMLDLLTPGKLYRAVFVDHLPNAAAIAIGQQVGLGLIVVTTVLGSPESLLEGITEVVVIGLLGVVLQAVVLVALEALIPGRFRDLVLDRKLRAGAVTCAVLLVVIAAVNAACLT</sequence>
<dbReference type="EMBL" id="CP059833">
    <property type="protein sequence ID" value="QMV84573.1"/>
    <property type="molecule type" value="Genomic_DNA"/>
</dbReference>
<evidence type="ECO:0000313" key="9">
    <source>
        <dbReference type="Proteomes" id="UP000515570"/>
    </source>
</evidence>
<protein>
    <submittedName>
        <fullName evidence="8">DUF350 domain-containing protein</fullName>
    </submittedName>
</protein>
<comment type="subcellular location">
    <subcellularLocation>
        <location evidence="1">Cell membrane</location>
        <topology evidence="1">Multi-pass membrane protein</topology>
    </subcellularLocation>
</comment>
<keyword evidence="5 7" id="KW-1133">Transmembrane helix</keyword>
<evidence type="ECO:0000256" key="6">
    <source>
        <dbReference type="ARBA" id="ARBA00023136"/>
    </source>
</evidence>
<feature type="transmembrane region" description="Helical" evidence="7">
    <location>
        <begin position="83"/>
        <end position="106"/>
    </location>
</feature>
<evidence type="ECO:0000256" key="4">
    <source>
        <dbReference type="ARBA" id="ARBA00022692"/>
    </source>
</evidence>
<evidence type="ECO:0000256" key="5">
    <source>
        <dbReference type="ARBA" id="ARBA00022989"/>
    </source>
</evidence>
<dbReference type="Proteomes" id="UP000515570">
    <property type="component" value="Chromosome"/>
</dbReference>
<dbReference type="GO" id="GO:0005886">
    <property type="term" value="C:plasma membrane"/>
    <property type="evidence" value="ECO:0007669"/>
    <property type="project" value="UniProtKB-SubCell"/>
</dbReference>
<dbReference type="Pfam" id="PF03994">
    <property type="entry name" value="DUF350"/>
    <property type="match status" value="1"/>
</dbReference>
<keyword evidence="6 7" id="KW-0472">Membrane</keyword>
<accession>A0A7G5FD82</accession>
<dbReference type="AlphaFoldDB" id="A0A7G5FD82"/>
<dbReference type="InterPro" id="IPR007140">
    <property type="entry name" value="DUF350"/>
</dbReference>
<reference evidence="8 9" key="1">
    <citation type="submission" date="2020-07" db="EMBL/GenBank/DDBJ databases">
        <title>non toxigenic Corynebacterium sp. nov from a clinical source.</title>
        <authorList>
            <person name="Bernier A.-M."/>
            <person name="Bernard K."/>
        </authorList>
    </citation>
    <scope>NUCLEOTIDE SEQUENCE [LARGE SCALE GENOMIC DNA]</scope>
    <source>
        <strain evidence="9">NML 93-0612</strain>
    </source>
</reference>
<keyword evidence="9" id="KW-1185">Reference proteome</keyword>
<feature type="transmembrane region" description="Helical" evidence="7">
    <location>
        <begin position="118"/>
        <end position="140"/>
    </location>
</feature>
<feature type="transmembrane region" description="Helical" evidence="7">
    <location>
        <begin position="12"/>
        <end position="30"/>
    </location>
</feature>
<evidence type="ECO:0000313" key="8">
    <source>
        <dbReference type="EMBL" id="QMV84573.1"/>
    </source>
</evidence>
<keyword evidence="4 7" id="KW-0812">Transmembrane</keyword>
<comment type="similarity">
    <text evidence="2">Belongs to the UPF0719 family.</text>
</comment>
<feature type="transmembrane region" description="Helical" evidence="7">
    <location>
        <begin position="50"/>
        <end position="71"/>
    </location>
</feature>
<evidence type="ECO:0000256" key="3">
    <source>
        <dbReference type="ARBA" id="ARBA00022475"/>
    </source>
</evidence>
<evidence type="ECO:0000256" key="2">
    <source>
        <dbReference type="ARBA" id="ARBA00005779"/>
    </source>
</evidence>